<feature type="domain" description="Dystroglycan-type cadherin-like" evidence="2">
    <location>
        <begin position="1878"/>
        <end position="1969"/>
    </location>
</feature>
<evidence type="ECO:0000259" key="2">
    <source>
        <dbReference type="SMART" id="SM00736"/>
    </source>
</evidence>
<dbReference type="InterPro" id="IPR053784">
    <property type="entry name" value="Choice_anch_U_dom"/>
</dbReference>
<dbReference type="PANTHER" id="PTHR34720">
    <property type="entry name" value="MICROCYSTIN DEPENDENT PROTEIN"/>
    <property type="match status" value="1"/>
</dbReference>
<dbReference type="PANTHER" id="PTHR34720:SF9">
    <property type="entry name" value="BLR4714 PROTEIN"/>
    <property type="match status" value="1"/>
</dbReference>
<feature type="domain" description="Dystroglycan-type cadherin-like" evidence="2">
    <location>
        <begin position="1601"/>
        <end position="1693"/>
    </location>
</feature>
<proteinExistence type="predicted"/>
<dbReference type="InterPro" id="IPR038081">
    <property type="entry name" value="CalX-like_sf"/>
</dbReference>
<keyword evidence="4" id="KW-1185">Reference proteome</keyword>
<dbReference type="InterPro" id="IPR006644">
    <property type="entry name" value="Cadg"/>
</dbReference>
<dbReference type="InterPro" id="IPR015919">
    <property type="entry name" value="Cadherin-like_sf"/>
</dbReference>
<dbReference type="Pfam" id="PF05345">
    <property type="entry name" value="He_PIG"/>
    <property type="match status" value="4"/>
</dbReference>
<dbReference type="InterPro" id="IPR013783">
    <property type="entry name" value="Ig-like_fold"/>
</dbReference>
<name>A0A9W4R1M9_9GAMM</name>
<dbReference type="RefSeq" id="WP_261626801.1">
    <property type="nucleotide sequence ID" value="NZ_CAMAPC010000014.1"/>
</dbReference>
<dbReference type="SUPFAM" id="SSF141072">
    <property type="entry name" value="CalX-like"/>
    <property type="match status" value="2"/>
</dbReference>
<dbReference type="SUPFAM" id="SSF49313">
    <property type="entry name" value="Cadherin-like"/>
    <property type="match status" value="4"/>
</dbReference>
<dbReference type="GO" id="GO:0005509">
    <property type="term" value="F:calcium ion binding"/>
    <property type="evidence" value="ECO:0007669"/>
    <property type="project" value="InterPro"/>
</dbReference>
<sequence length="2943" mass="302962">MCGNKVSRYGLLFTWLMCMGVLFTSAHLKAHEKPLLLVDKQVQTASAFDALSDDMDIKPYHLDSSLLPQNTNQPKYSELHLMSHGGPGWLLVNGQKIHNNTHEYEQFIAHVESLLSPTGKLYLYGCDVAKGEQGKYFVDKLHKRLNRPVYASINKTGNVKNGGDWVLEYSSTSSKWQLAQNMAGFEGVLAHPSDVTFQNGGPALLSDPVTFNGVTYSHNLPATGKMARYNDSVDGRDRRFGITDELNADNALLYHISDGGVLTKAPVGDVDYRFKSSNGDEFRLVSMEAGSITDITSVENTVNHIVTITGYKNDVSAVSETVDFTQAIPESDPSSITYVRTVLTAENQLTTFNDGVLTFDESWQDIDEVRFTTTGQASKVTFVVIDTIDFEAAVSDNAPPAMTSLNLSGSPSGNDTTVTYTAVFDESATNVSTDDFTLSTVTGNASGTIASVSASSGSSITVTVNGISGTGSIRLDLNANTNIVDGLGNGNNTNGYVASFNGAVHAVDTVAPSVSSVSASSNDGTYKVGDTVTVTVGFNEAITVTGSPTITLETGTTDRTATYSSGSGSDTLSFAYTVQSGDVSSDLSYTSTSALALAGGTLNDAGGNAATLTLATPGATNSLSANKALVIDGVAPVVSNVSSTTTNGLYKVGDSIVVTVTFDDAVTVTGTPTLTLETGANDRAASYVSGSGSTTLNFSYTVQSNDVSSDLAYVSTSALALAGGSISDSAGNNASLTLATPGATNSLSASKALVIDGVVPTVSSVSSFTANGTYKVGDSLTITVTFSENVTVTGTPTLTLETGTNDRVASYISGSGGTLLSFSYTVQSGDLSNDLAYTTSSALALNGGSINDSSGNTATLTLPTPSTANSLSANKAFVIDGALPTLDASNSTPANGSYGLAANGNLVMSFSEAVALGTGNITLVNAANSSVIETFNVATGTGSNGGTVTVNGNTVIINPGTDLSAGVGYAVQVDTTAITDSAGNTFVGITNNTTYAVTVAANVVLSVDNTSILEKSGQAMVTLTLKDSASNDFNAPANVSVTLSFGGTATGSGTDYSLGGSIAGNTVTISSGSASQTFTITGIDDAPTSDDGETVIVDVNTVTTGNAAELGTQQVTITLDENNPPVFIGLDATPNFTENGSAVVFDLNVAVSDTELDALSNGNGDYNGASLTIARNGGANTSDTYGNTGQLGALTQGQTFDYNNTSVGTVTANGAGTLTLTFNSNATTAIVGNVLRNISYSNSSEAPGTSATLNWTFNDGVSNSEGTNQIVVSITEVNDAPTLDNSQTPVLTAINEDVSGANNTGVEIDTLVVDNSIGDVDGGVVEAIAVTMVDNTNGSWQYSTDNGSNWSDFSVTTGQSVDLTTAARLLDGTLTVGTTQKIRFVPSEHYNGSATFTFIAWDKSSGTAGDTADATNKGGITAFSNISDTASVTINAQLDAPTLSMAASLNYTENALATSLDSQASATDPDGDASWQGNDAQLVASISSGALAEDSLSIATSGDFSISNAQLSYQNSVIGTISETSGTANDGVVSGGDTLTVNLSASTNAITQALVRALSYQNSSDNPSIAARTVTVQLTDNESSSISDNVTVNVSAVNDAPIITGIPITIVAQGESYSFTPVGSDVDSTILTYNIQNKPTWLNFNSNNGSITGTPGNSDVGTAQNIEITLTDGSFSSSLGVFNLVVTNVNDAPSITGTPNTKVSQNDTYSFTPQANDIDNDSLSFNVANAPSWLTLDSNSGLLSGVPQQQDVGTASGIVLSVSDGSVSVNLPAFSIEVVNVNDAPTITGTPATSILEGEQYSFIPSATDLDGDALTFSVANLPSWATFSASTGAVAGVPGKGDIGTTSGVIVSVSDGSVSANLPAFSIEVVNVNDAPTISGTPATSVLAGEQYSFTPNSADSDDDTLTFSVANLPSWATFSAATGTISGVPDESDIGTTSGVVVSVSDGTLSSSLAAFNLTVLKVNTAPVVTPQTLSLEEDATLGITASATDAQNDTLTFAIVSPPSNGTLTQSNVGWVYQPVQDFNGQDSFSYTASDAELTSEPAVVSLEITPLNDEPNAQDDTFTLVQNSSNTYTLSVLNNDSDVDGDTLIVQGAKASIGSVSVAQGALQYQAPDGFSGEVQFSYAISDGNTGRDTADVDLQITGESDGEKPVLTVPNDVTVNATGLFTKVDLGVASAVDSLGNPVPVSLVDRATTFAPGLNSVYWQAVDDNDLKTIAKQQVTVMPLISLSKDQVVTEGNSVSVDVLLNGPAPSYPVTVNYSVSGSADGTDHDVQSGVVTISSGTRTSIQFSVFSDSVVEQVETVVISLDAGVNLGNKSQTTVRIFEGNITPVVKLNVEQSTETRLTVAQNEGLVNVLAQATDANPQDQLTLNWNSSLTNQSAQSNLFTFDPSVVTPGVYPVTVTVTDSASPALSGSETVYIDITTELAALSSEDSDGDLIPDDQEGYADSDGDGIADFLDAIDECNVVPGQVTNQNAFLAEGDPGVCLRKGAVAAQDSRGGLELSDDTQQGNISADSEVTNVGGVFDYIAYGLPEVGQTYRLVLPQTLPIPANAVYRKYTDAQGWRDFVENGNNQVFSSAGEAGYCPPPGDALWQAGLTEGHWCVQLEIEDGGPNDADEKANGTIVDPSGVGVFLSDNQIPVANADTFSMQWNSSAVIDVLENDTDADGDTLTIAQASAQFGVVEVTAEQQLRFTPAANFVGEDVISYSITDSQGGTSFSTVTVTVVGNQAPVAQNDSAQTANRSLVVIDVLANDSDAEGDELTITQASASNGDTFINEGKSISYVPNAGFAGEDMVMYRISDGKGGVGEAMVVVTVAENMPPEANPNRTSVDYESTVLIDVLSNDSDPESDTLTLTLATADVGAVTIMDNGLLRYTPKSGYVGMDTITYTVQDEFGAQAIGVVSVQVTKPVSDGSGGSLLWLMLLLVPFGASRRLAIKR</sequence>
<protein>
    <recommendedName>
        <fullName evidence="2">Dystroglycan-type cadherin-like domain-containing protein</fullName>
    </recommendedName>
</protein>
<dbReference type="NCBIfam" id="NF041766">
    <property type="entry name" value="choice_anch_U"/>
    <property type="match status" value="1"/>
</dbReference>
<dbReference type="Gene3D" id="2.60.40.10">
    <property type="entry name" value="Immunoglobulins"/>
    <property type="match status" value="4"/>
</dbReference>
<reference evidence="3" key="1">
    <citation type="submission" date="2022-07" db="EMBL/GenBank/DDBJ databases">
        <authorList>
            <person name="Criscuolo A."/>
        </authorList>
    </citation>
    <scope>NUCLEOTIDE SEQUENCE</scope>
    <source>
        <strain evidence="3">CIP111854</strain>
    </source>
</reference>
<dbReference type="Pfam" id="PF14252">
    <property type="entry name" value="DUF4347"/>
    <property type="match status" value="1"/>
</dbReference>
<dbReference type="NCBIfam" id="NF012211">
    <property type="entry name" value="tand_rpt_95"/>
    <property type="match status" value="5"/>
</dbReference>
<organism evidence="3 4">
    <name type="scientific">Pseudoalteromonas holothuriae</name>
    <dbReference type="NCBI Taxonomy" id="2963714"/>
    <lineage>
        <taxon>Bacteria</taxon>
        <taxon>Pseudomonadati</taxon>
        <taxon>Pseudomonadota</taxon>
        <taxon>Gammaproteobacteria</taxon>
        <taxon>Alteromonadales</taxon>
        <taxon>Pseudoalteromonadaceae</taxon>
        <taxon>Pseudoalteromonas</taxon>
    </lineage>
</organism>
<dbReference type="Pfam" id="PF17963">
    <property type="entry name" value="Big_9"/>
    <property type="match status" value="5"/>
</dbReference>
<dbReference type="Pfam" id="PF13205">
    <property type="entry name" value="Big_5"/>
    <property type="match status" value="1"/>
</dbReference>
<dbReference type="Proteomes" id="UP001152467">
    <property type="component" value="Unassembled WGS sequence"/>
</dbReference>
<dbReference type="SMART" id="SM00736">
    <property type="entry name" value="CADG"/>
    <property type="match status" value="4"/>
</dbReference>
<evidence type="ECO:0000256" key="1">
    <source>
        <dbReference type="ARBA" id="ARBA00022729"/>
    </source>
</evidence>
<dbReference type="InterPro" id="IPR032812">
    <property type="entry name" value="SbsA_Ig"/>
</dbReference>
<dbReference type="Gene3D" id="2.60.40.2810">
    <property type="match status" value="4"/>
</dbReference>
<dbReference type="GO" id="GO:0016020">
    <property type="term" value="C:membrane"/>
    <property type="evidence" value="ECO:0007669"/>
    <property type="project" value="InterPro"/>
</dbReference>
<feature type="domain" description="Dystroglycan-type cadherin-like" evidence="2">
    <location>
        <begin position="1694"/>
        <end position="1785"/>
    </location>
</feature>
<dbReference type="InterPro" id="IPR025592">
    <property type="entry name" value="DUF4347"/>
</dbReference>
<gene>
    <name evidence="3" type="ORF">PSECIP111854_03146</name>
</gene>
<evidence type="ECO:0000313" key="3">
    <source>
        <dbReference type="EMBL" id="CAH9063044.1"/>
    </source>
</evidence>
<feature type="domain" description="Dystroglycan-type cadherin-like" evidence="2">
    <location>
        <begin position="1786"/>
        <end position="1877"/>
    </location>
</feature>
<accession>A0A9W4R1M9</accession>
<dbReference type="EMBL" id="CAMAPC010000014">
    <property type="protein sequence ID" value="CAH9063044.1"/>
    <property type="molecule type" value="Genomic_DNA"/>
</dbReference>
<evidence type="ECO:0000313" key="4">
    <source>
        <dbReference type="Proteomes" id="UP001152467"/>
    </source>
</evidence>
<keyword evidence="1" id="KW-0732">Signal</keyword>
<comment type="caution">
    <text evidence="3">The sequence shown here is derived from an EMBL/GenBank/DDBJ whole genome shotgun (WGS) entry which is preliminary data.</text>
</comment>